<dbReference type="PANTHER" id="PTHR40741">
    <property type="entry name" value="AMASTIN-RELATED"/>
    <property type="match status" value="1"/>
</dbReference>
<sequence length="190" mass="21663">MELHHGLLTLFFFSIICTGCSFTFDIFRQSTEAGGAYQTLWYSHIPSRSVVEVYVWKSNCSEYKYFFLMCFGGAGITLLCCIAAFMLILLNKQCLRRKTLFYATTLIVTSFLNSVLCAVLLTLGYFKGYCQDDPMLKVSFAPFEEQEYKLWYGFYCICTTVGLLLMSVCLLICSLKQVKSKQDNARSFSG</sequence>
<evidence type="ECO:0000313" key="2">
    <source>
        <dbReference type="EMBL" id="CCC47661.1"/>
    </source>
</evidence>
<proteinExistence type="predicted"/>
<accession>G0TUM6</accession>
<dbReference type="AlphaFoldDB" id="G0TUM6"/>
<protein>
    <submittedName>
        <fullName evidence="2">Uncharacterized protein</fullName>
    </submittedName>
</protein>
<dbReference type="VEuPathDB" id="TriTrypDB:TvY486_0403270"/>
<keyword evidence="1" id="KW-1133">Transmembrane helix</keyword>
<feature type="transmembrane region" description="Helical" evidence="1">
    <location>
        <begin position="65"/>
        <end position="88"/>
    </location>
</feature>
<dbReference type="PANTHER" id="PTHR40741:SF1">
    <property type="entry name" value="AMASTIN"/>
    <property type="match status" value="1"/>
</dbReference>
<feature type="transmembrane region" description="Helical" evidence="1">
    <location>
        <begin position="150"/>
        <end position="173"/>
    </location>
</feature>
<gene>
    <name evidence="2" type="ORF">TVY486_0403270</name>
</gene>
<dbReference type="EMBL" id="HE573020">
    <property type="protein sequence ID" value="CCC47661.1"/>
    <property type="molecule type" value="Genomic_DNA"/>
</dbReference>
<evidence type="ECO:0000256" key="1">
    <source>
        <dbReference type="SAM" id="Phobius"/>
    </source>
</evidence>
<keyword evidence="1" id="KW-0472">Membrane</keyword>
<keyword evidence="1" id="KW-0812">Transmembrane</keyword>
<reference evidence="2" key="1">
    <citation type="journal article" date="2012" name="Proc. Natl. Acad. Sci. U.S.A.">
        <title>Antigenic diversity is generated by distinct evolutionary mechanisms in African trypanosome species.</title>
        <authorList>
            <person name="Jackson A.P."/>
            <person name="Berry A."/>
            <person name="Aslett M."/>
            <person name="Allison H.C."/>
            <person name="Burton P."/>
            <person name="Vavrova-Anderson J."/>
            <person name="Brown R."/>
            <person name="Browne H."/>
            <person name="Corton N."/>
            <person name="Hauser H."/>
            <person name="Gamble J."/>
            <person name="Gilderthorp R."/>
            <person name="Marcello L."/>
            <person name="McQuillan J."/>
            <person name="Otto T.D."/>
            <person name="Quail M.A."/>
            <person name="Sanders M.J."/>
            <person name="van Tonder A."/>
            <person name="Ginger M.L."/>
            <person name="Field M.C."/>
            <person name="Barry J.D."/>
            <person name="Hertz-Fowler C."/>
            <person name="Berriman M."/>
        </authorList>
    </citation>
    <scope>NUCLEOTIDE SEQUENCE</scope>
    <source>
        <strain evidence="2">Y486</strain>
    </source>
</reference>
<feature type="transmembrane region" description="Helical" evidence="1">
    <location>
        <begin position="100"/>
        <end position="126"/>
    </location>
</feature>
<feature type="transmembrane region" description="Helical" evidence="1">
    <location>
        <begin position="7"/>
        <end position="27"/>
    </location>
</feature>
<name>G0TUM6_TRYVY</name>
<organism evidence="2">
    <name type="scientific">Trypanosoma vivax (strain Y486)</name>
    <dbReference type="NCBI Taxonomy" id="1055687"/>
    <lineage>
        <taxon>Eukaryota</taxon>
        <taxon>Discoba</taxon>
        <taxon>Euglenozoa</taxon>
        <taxon>Kinetoplastea</taxon>
        <taxon>Metakinetoplastina</taxon>
        <taxon>Trypanosomatida</taxon>
        <taxon>Trypanosomatidae</taxon>
        <taxon>Trypanosoma</taxon>
        <taxon>Duttonella</taxon>
    </lineage>
</organism>